<evidence type="ECO:0008006" key="3">
    <source>
        <dbReference type="Google" id="ProtNLM"/>
    </source>
</evidence>
<keyword evidence="2" id="KW-1185">Reference proteome</keyword>
<dbReference type="RefSeq" id="WP_407666562.1">
    <property type="nucleotide sequence ID" value="NZ_JAGIOP010000002.1"/>
</dbReference>
<comment type="caution">
    <text evidence="1">The sequence shown here is derived from an EMBL/GenBank/DDBJ whole genome shotgun (WGS) entry which is preliminary data.</text>
</comment>
<dbReference type="EMBL" id="JAGIOP010000002">
    <property type="protein sequence ID" value="MBP2452299.1"/>
    <property type="molecule type" value="Genomic_DNA"/>
</dbReference>
<dbReference type="Proteomes" id="UP000694460">
    <property type="component" value="Unassembled WGS sequence"/>
</dbReference>
<gene>
    <name evidence="1" type="ORF">JOF57_002212</name>
</gene>
<evidence type="ECO:0000313" key="2">
    <source>
        <dbReference type="Proteomes" id="UP000694460"/>
    </source>
</evidence>
<evidence type="ECO:0000313" key="1">
    <source>
        <dbReference type="EMBL" id="MBP2452299.1"/>
    </source>
</evidence>
<name>A0ABS4ZS42_9MYCO</name>
<reference evidence="1 2" key="1">
    <citation type="submission" date="2021-03" db="EMBL/GenBank/DDBJ databases">
        <title>Sequencing the genomes of 1000 actinobacteria strains.</title>
        <authorList>
            <person name="Klenk H.-P."/>
        </authorList>
    </citation>
    <scope>NUCLEOTIDE SEQUENCE [LARGE SCALE GENOMIC DNA]</scope>
    <source>
        <strain evidence="1 2">DSM 46713</strain>
    </source>
</reference>
<protein>
    <recommendedName>
        <fullName evidence="3">Cutinase</fullName>
    </recommendedName>
</protein>
<sequence length="66" mass="6839">MLSRSPARYQSGRDPVQRFSAHLALVPPKTIDLYATGDSVCNGAAPGPPSGAHNAYIANGMVDQAA</sequence>
<accession>A0ABS4ZS42</accession>
<proteinExistence type="predicted"/>
<organism evidence="1 2">
    <name type="scientific">Mycolicibacterium lutetiense</name>
    <dbReference type="NCBI Taxonomy" id="1641992"/>
    <lineage>
        <taxon>Bacteria</taxon>
        <taxon>Bacillati</taxon>
        <taxon>Actinomycetota</taxon>
        <taxon>Actinomycetes</taxon>
        <taxon>Mycobacteriales</taxon>
        <taxon>Mycobacteriaceae</taxon>
        <taxon>Mycolicibacterium</taxon>
    </lineage>
</organism>